<dbReference type="PANTHER" id="PTHR12300">
    <property type="entry name" value="HVA22-LIKE PROTEINS"/>
    <property type="match status" value="1"/>
</dbReference>
<feature type="compositionally biased region" description="Low complexity" evidence="2">
    <location>
        <begin position="259"/>
        <end position="268"/>
    </location>
</feature>
<protein>
    <recommendedName>
        <fullName evidence="1">Protein YOP1</fullName>
    </recommendedName>
</protein>
<feature type="transmembrane region" description="Helical" evidence="1">
    <location>
        <begin position="57"/>
        <end position="77"/>
    </location>
</feature>
<dbReference type="InterPro" id="IPR004345">
    <property type="entry name" value="TB2_DP1_HVA22"/>
</dbReference>
<keyword evidence="4" id="KW-1185">Reference proteome</keyword>
<feature type="compositionally biased region" description="Basic and acidic residues" evidence="2">
    <location>
        <begin position="270"/>
        <end position="284"/>
    </location>
</feature>
<dbReference type="EMBL" id="CAJRGZ010000015">
    <property type="protein sequence ID" value="CAG5149915.1"/>
    <property type="molecule type" value="Genomic_DNA"/>
</dbReference>
<evidence type="ECO:0000256" key="2">
    <source>
        <dbReference type="SAM" id="MobiDB-lite"/>
    </source>
</evidence>
<proteinExistence type="inferred from homology"/>
<keyword evidence="1" id="KW-1133">Transmembrane helix</keyword>
<sequence>MFGFVADGLTVATTVFFPIFASYKALHTSDPALLAPWLIYFVVLSACTAVENTFDFILSWVPFYSWIRFFAHLYLILPGSQGASYLYQEYMEPFLYHHEREIDEFITQSHDRAKSAGIAYVEMGIEWIKVNVLGFAPRKPDSPRPDGQTYAQNLMSRFQMPSARGSNDLYGLVNQALSGASALYGAAGTAGTRDAQASDLSRGAGNLVPDSIRNNDDRLNYVTSQRQRLETLLQAFDREQDNIRSQQTGGNRYHEVNKSSGSLSGSLSRNKSEAEFDRIERDELSSGSERPPYPITPPALGRRTSSGWMPWNWQRQEQPRDDPMAYGREPSDIRNSREPSDIRNRSRASGFDLGDR</sequence>
<gene>
    <name evidence="3" type="ORF">ALTATR162_LOCUS2488</name>
</gene>
<feature type="region of interest" description="Disordered" evidence="2">
    <location>
        <begin position="240"/>
        <end position="356"/>
    </location>
</feature>
<dbReference type="AlphaFoldDB" id="A0A8J2N333"/>
<comment type="similarity">
    <text evidence="1">Belongs to the DP1 family.</text>
</comment>
<name>A0A8J2N333_9PLEO</name>
<organism evidence="3 4">
    <name type="scientific">Alternaria atra</name>
    <dbReference type="NCBI Taxonomy" id="119953"/>
    <lineage>
        <taxon>Eukaryota</taxon>
        <taxon>Fungi</taxon>
        <taxon>Dikarya</taxon>
        <taxon>Ascomycota</taxon>
        <taxon>Pezizomycotina</taxon>
        <taxon>Dothideomycetes</taxon>
        <taxon>Pleosporomycetidae</taxon>
        <taxon>Pleosporales</taxon>
        <taxon>Pleosporineae</taxon>
        <taxon>Pleosporaceae</taxon>
        <taxon>Alternaria</taxon>
        <taxon>Alternaria sect. Ulocladioides</taxon>
    </lineage>
</organism>
<dbReference type="GO" id="GO:0016020">
    <property type="term" value="C:membrane"/>
    <property type="evidence" value="ECO:0007669"/>
    <property type="project" value="UniProtKB-SubCell"/>
</dbReference>
<dbReference type="PANTHER" id="PTHR12300:SF177">
    <property type="entry name" value="PROTEIN YOP1"/>
    <property type="match status" value="1"/>
</dbReference>
<comment type="subcellular location">
    <subcellularLocation>
        <location evidence="1">Membrane</location>
        <topology evidence="1">Multi-pass membrane protein</topology>
    </subcellularLocation>
</comment>
<dbReference type="Proteomes" id="UP000676310">
    <property type="component" value="Unassembled WGS sequence"/>
</dbReference>
<feature type="transmembrane region" description="Helical" evidence="1">
    <location>
        <begin position="33"/>
        <end position="51"/>
    </location>
</feature>
<reference evidence="3" key="1">
    <citation type="submission" date="2021-05" db="EMBL/GenBank/DDBJ databases">
        <authorList>
            <person name="Stam R."/>
        </authorList>
    </citation>
    <scope>NUCLEOTIDE SEQUENCE</scope>
    <source>
        <strain evidence="3">CS162</strain>
    </source>
</reference>
<evidence type="ECO:0000313" key="4">
    <source>
        <dbReference type="Proteomes" id="UP000676310"/>
    </source>
</evidence>
<keyword evidence="1" id="KW-0812">Transmembrane</keyword>
<dbReference type="OrthoDB" id="434647at2759"/>
<evidence type="ECO:0000313" key="3">
    <source>
        <dbReference type="EMBL" id="CAG5149915.1"/>
    </source>
</evidence>
<keyword evidence="1" id="KW-0472">Membrane</keyword>
<comment type="caution">
    <text evidence="1">Lacks conserved residue(s) required for the propagation of feature annotation.</text>
</comment>
<evidence type="ECO:0000256" key="1">
    <source>
        <dbReference type="RuleBase" id="RU362006"/>
    </source>
</evidence>
<accession>A0A8J2N333</accession>
<dbReference type="RefSeq" id="XP_043166029.1">
    <property type="nucleotide sequence ID" value="XM_043310094.1"/>
</dbReference>
<dbReference type="Pfam" id="PF03134">
    <property type="entry name" value="TB2_DP1_HVA22"/>
    <property type="match status" value="1"/>
</dbReference>
<feature type="transmembrane region" description="Helical" evidence="1">
    <location>
        <begin position="6"/>
        <end position="26"/>
    </location>
</feature>
<comment type="caution">
    <text evidence="3">The sequence shown here is derived from an EMBL/GenBank/DDBJ whole genome shotgun (WGS) entry which is preliminary data.</text>
</comment>
<feature type="compositionally biased region" description="Basic and acidic residues" evidence="2">
    <location>
        <begin position="317"/>
        <end position="344"/>
    </location>
</feature>
<dbReference type="GeneID" id="67013938"/>